<keyword evidence="1" id="KW-1133">Transmembrane helix</keyword>
<sequence>MAMTTHLTDLSTDNGPTYNISGSCLWTLATIVPLTILLLILAF</sequence>
<feature type="transmembrane region" description="Helical" evidence="1">
    <location>
        <begin position="20"/>
        <end position="42"/>
    </location>
</feature>
<evidence type="ECO:0000313" key="3">
    <source>
        <dbReference type="Proteomes" id="UP001501035"/>
    </source>
</evidence>
<organism evidence="2 3">
    <name type="scientific">Gordonia defluvii</name>
    <dbReference type="NCBI Taxonomy" id="283718"/>
    <lineage>
        <taxon>Bacteria</taxon>
        <taxon>Bacillati</taxon>
        <taxon>Actinomycetota</taxon>
        <taxon>Actinomycetes</taxon>
        <taxon>Mycobacteriales</taxon>
        <taxon>Gordoniaceae</taxon>
        <taxon>Gordonia</taxon>
    </lineage>
</organism>
<keyword evidence="1" id="KW-0472">Membrane</keyword>
<protein>
    <submittedName>
        <fullName evidence="2">Uncharacterized protein</fullName>
    </submittedName>
</protein>
<dbReference type="Proteomes" id="UP001501035">
    <property type="component" value="Unassembled WGS sequence"/>
</dbReference>
<accession>A0ABP6L5X3</accession>
<name>A0ABP6L5X3_9ACTN</name>
<reference evidence="3" key="1">
    <citation type="journal article" date="2019" name="Int. J. Syst. Evol. Microbiol.">
        <title>The Global Catalogue of Microorganisms (GCM) 10K type strain sequencing project: providing services to taxonomists for standard genome sequencing and annotation.</title>
        <authorList>
            <consortium name="The Broad Institute Genomics Platform"/>
            <consortium name="The Broad Institute Genome Sequencing Center for Infectious Disease"/>
            <person name="Wu L."/>
            <person name="Ma J."/>
        </authorList>
    </citation>
    <scope>NUCLEOTIDE SEQUENCE [LARGE SCALE GENOMIC DNA]</scope>
    <source>
        <strain evidence="3">JCM 14234</strain>
    </source>
</reference>
<evidence type="ECO:0000313" key="2">
    <source>
        <dbReference type="EMBL" id="GAA3029032.1"/>
    </source>
</evidence>
<evidence type="ECO:0000256" key="1">
    <source>
        <dbReference type="SAM" id="Phobius"/>
    </source>
</evidence>
<proteinExistence type="predicted"/>
<gene>
    <name evidence="2" type="ORF">GCM10010528_08310</name>
</gene>
<comment type="caution">
    <text evidence="2">The sequence shown here is derived from an EMBL/GenBank/DDBJ whole genome shotgun (WGS) entry which is preliminary data.</text>
</comment>
<dbReference type="EMBL" id="BAAAVS010000016">
    <property type="protein sequence ID" value="GAA3029032.1"/>
    <property type="molecule type" value="Genomic_DNA"/>
</dbReference>
<keyword evidence="1" id="KW-0812">Transmembrane</keyword>
<keyword evidence="3" id="KW-1185">Reference proteome</keyword>